<accession>A0A921RRK3</accession>
<dbReference type="EMBL" id="CM027681">
    <property type="protein sequence ID" value="KAG0544892.1"/>
    <property type="molecule type" value="Genomic_DNA"/>
</dbReference>
<dbReference type="GO" id="GO:0009733">
    <property type="term" value="P:response to auxin"/>
    <property type="evidence" value="ECO:0007669"/>
    <property type="project" value="InterPro"/>
</dbReference>
<dbReference type="AlphaFoldDB" id="A0A921RRK3"/>
<dbReference type="InterPro" id="IPR003676">
    <property type="entry name" value="SAUR_fam"/>
</dbReference>
<reference evidence="3" key="1">
    <citation type="journal article" date="2019" name="BMC Genomics">
        <title>A new reference genome for Sorghum bicolor reveals high levels of sequence similarity between sweet and grain genotypes: implications for the genetics of sugar metabolism.</title>
        <authorList>
            <person name="Cooper E.A."/>
            <person name="Brenton Z.W."/>
            <person name="Flinn B.S."/>
            <person name="Jenkins J."/>
            <person name="Shu S."/>
            <person name="Flowers D."/>
            <person name="Luo F."/>
            <person name="Wang Y."/>
            <person name="Xia P."/>
            <person name="Barry K."/>
            <person name="Daum C."/>
            <person name="Lipzen A."/>
            <person name="Yoshinaga Y."/>
            <person name="Schmutz J."/>
            <person name="Saski C."/>
            <person name="Vermerris W."/>
            <person name="Kresovich S."/>
        </authorList>
    </citation>
    <scope>NUCLEOTIDE SEQUENCE</scope>
</reference>
<comment type="caution">
    <text evidence="3">The sequence shown here is derived from an EMBL/GenBank/DDBJ whole genome shotgun (WGS) entry which is preliminary data.</text>
</comment>
<dbReference type="PANTHER" id="PTHR31175">
    <property type="entry name" value="AUXIN-RESPONSIVE FAMILY PROTEIN"/>
    <property type="match status" value="1"/>
</dbReference>
<gene>
    <name evidence="3" type="ORF">BDA96_02G315800</name>
</gene>
<organism evidence="3 4">
    <name type="scientific">Sorghum bicolor</name>
    <name type="common">Sorghum</name>
    <name type="synonym">Sorghum vulgare</name>
    <dbReference type="NCBI Taxonomy" id="4558"/>
    <lineage>
        <taxon>Eukaryota</taxon>
        <taxon>Viridiplantae</taxon>
        <taxon>Streptophyta</taxon>
        <taxon>Embryophyta</taxon>
        <taxon>Tracheophyta</taxon>
        <taxon>Spermatophyta</taxon>
        <taxon>Magnoliopsida</taxon>
        <taxon>Liliopsida</taxon>
        <taxon>Poales</taxon>
        <taxon>Poaceae</taxon>
        <taxon>PACMAD clade</taxon>
        <taxon>Panicoideae</taxon>
        <taxon>Andropogonodae</taxon>
        <taxon>Andropogoneae</taxon>
        <taxon>Sorghinae</taxon>
        <taxon>Sorghum</taxon>
    </lineage>
</organism>
<comment type="similarity">
    <text evidence="1">Belongs to the ARG7 family.</text>
</comment>
<dbReference type="Proteomes" id="UP000807115">
    <property type="component" value="Chromosome 2"/>
</dbReference>
<evidence type="ECO:0000256" key="2">
    <source>
        <dbReference type="SAM" id="MobiDB-lite"/>
    </source>
</evidence>
<evidence type="ECO:0000313" key="3">
    <source>
        <dbReference type="EMBL" id="KAG0544892.1"/>
    </source>
</evidence>
<reference evidence="3" key="2">
    <citation type="submission" date="2020-10" db="EMBL/GenBank/DDBJ databases">
        <authorList>
            <person name="Cooper E.A."/>
            <person name="Brenton Z.W."/>
            <person name="Flinn B.S."/>
            <person name="Jenkins J."/>
            <person name="Shu S."/>
            <person name="Flowers D."/>
            <person name="Luo F."/>
            <person name="Wang Y."/>
            <person name="Xia P."/>
            <person name="Barry K."/>
            <person name="Daum C."/>
            <person name="Lipzen A."/>
            <person name="Yoshinaga Y."/>
            <person name="Schmutz J."/>
            <person name="Saski C."/>
            <person name="Vermerris W."/>
            <person name="Kresovich S."/>
        </authorList>
    </citation>
    <scope>NUCLEOTIDE SEQUENCE</scope>
</reference>
<evidence type="ECO:0000313" key="4">
    <source>
        <dbReference type="Proteomes" id="UP000807115"/>
    </source>
</evidence>
<proteinExistence type="inferred from homology"/>
<evidence type="ECO:0000256" key="1">
    <source>
        <dbReference type="ARBA" id="ARBA00006974"/>
    </source>
</evidence>
<name>A0A921RRK3_SORBI</name>
<protein>
    <submittedName>
        <fullName evidence="3">Uncharacterized protein</fullName>
    </submittedName>
</protein>
<sequence length="139" mass="14910">MHVPHTQTKLANHHQHSSISSMMMGSLKLTEIVSKKWGVGGGSKVASPSAAACPRGHFAAYTREGRRFFIPIAYLASDTFRELLSMAEEEFGEPGDRPIVLPCSADRLEQILDAFRSGGGPKKKSAGAGAGSGRISKIW</sequence>
<dbReference type="PANTHER" id="PTHR31175:SF50">
    <property type="entry name" value="AUXIN-RESPONSIVE PROTEIN FAMILY, PUTATIVE-RELATED"/>
    <property type="match status" value="1"/>
</dbReference>
<feature type="region of interest" description="Disordered" evidence="2">
    <location>
        <begin position="116"/>
        <end position="139"/>
    </location>
</feature>
<dbReference type="Pfam" id="PF02519">
    <property type="entry name" value="Auxin_inducible"/>
    <property type="match status" value="1"/>
</dbReference>